<protein>
    <recommendedName>
        <fullName evidence="3">F-box domain-containing protein</fullName>
    </recommendedName>
</protein>
<evidence type="ECO:0000313" key="1">
    <source>
        <dbReference type="EMBL" id="KAK0458365.1"/>
    </source>
</evidence>
<dbReference type="InterPro" id="IPR032675">
    <property type="entry name" value="LRR_dom_sf"/>
</dbReference>
<proteinExistence type="predicted"/>
<accession>A0AA39KC30</accession>
<reference evidence="1" key="1">
    <citation type="submission" date="2023-06" db="EMBL/GenBank/DDBJ databases">
        <authorList>
            <consortium name="Lawrence Berkeley National Laboratory"/>
            <person name="Ahrendt S."/>
            <person name="Sahu N."/>
            <person name="Indic B."/>
            <person name="Wong-Bajracharya J."/>
            <person name="Merenyi Z."/>
            <person name="Ke H.-M."/>
            <person name="Monk M."/>
            <person name="Kocsube S."/>
            <person name="Drula E."/>
            <person name="Lipzen A."/>
            <person name="Balint B."/>
            <person name="Henrissat B."/>
            <person name="Andreopoulos B."/>
            <person name="Martin F.M."/>
            <person name="Harder C.B."/>
            <person name="Rigling D."/>
            <person name="Ford K.L."/>
            <person name="Foster G.D."/>
            <person name="Pangilinan J."/>
            <person name="Papanicolaou A."/>
            <person name="Barry K."/>
            <person name="LaButti K."/>
            <person name="Viragh M."/>
            <person name="Koriabine M."/>
            <person name="Yan M."/>
            <person name="Riley R."/>
            <person name="Champramary S."/>
            <person name="Plett K.L."/>
            <person name="Tsai I.J."/>
            <person name="Slot J."/>
            <person name="Sipos G."/>
            <person name="Plett J."/>
            <person name="Nagy L.G."/>
            <person name="Grigoriev I.V."/>
        </authorList>
    </citation>
    <scope>NUCLEOTIDE SEQUENCE</scope>
    <source>
        <strain evidence="1">CCBAS 213</strain>
    </source>
</reference>
<dbReference type="Gene3D" id="3.80.10.10">
    <property type="entry name" value="Ribonuclease Inhibitor"/>
    <property type="match status" value="1"/>
</dbReference>
<organism evidence="1 2">
    <name type="scientific">Armillaria tabescens</name>
    <name type="common">Ringless honey mushroom</name>
    <name type="synonym">Agaricus tabescens</name>
    <dbReference type="NCBI Taxonomy" id="1929756"/>
    <lineage>
        <taxon>Eukaryota</taxon>
        <taxon>Fungi</taxon>
        <taxon>Dikarya</taxon>
        <taxon>Basidiomycota</taxon>
        <taxon>Agaricomycotina</taxon>
        <taxon>Agaricomycetes</taxon>
        <taxon>Agaricomycetidae</taxon>
        <taxon>Agaricales</taxon>
        <taxon>Marasmiineae</taxon>
        <taxon>Physalacriaceae</taxon>
        <taxon>Desarmillaria</taxon>
    </lineage>
</organism>
<evidence type="ECO:0000313" key="2">
    <source>
        <dbReference type="Proteomes" id="UP001175211"/>
    </source>
</evidence>
<comment type="caution">
    <text evidence="1">The sequence shown here is derived from an EMBL/GenBank/DDBJ whole genome shotgun (WGS) entry which is preliminary data.</text>
</comment>
<dbReference type="SUPFAM" id="SSF52047">
    <property type="entry name" value="RNI-like"/>
    <property type="match status" value="1"/>
</dbReference>
<dbReference type="RefSeq" id="XP_060330653.1">
    <property type="nucleotide sequence ID" value="XM_060473260.1"/>
</dbReference>
<name>A0AA39KC30_ARMTA</name>
<dbReference type="AlphaFoldDB" id="A0AA39KC30"/>
<gene>
    <name evidence="1" type="ORF">EV420DRAFT_1545203</name>
</gene>
<sequence>MSHSCPNCHMTCDGSSSFHLAPDPSIIALLHSNQPPSASMEATLRAGSNRISELDSLIPELERKLKSLVQERNLLEWMTRHSRIILNPVRRLPEGVLHKIFRHCVSDSTTSRSSFHPDSHPWILVNVCRMWRQTALSFPLLWTQVHFNMSMIPKSVRARGRLSKESPHDDFISYEYFMKRFHLQLQRSAGIPLDISFICDVNMTNDESSVTSLCNDPVTNEGISYLWPFISSSYRWKRLLISLSGLTLEPFSFIQHSISALETLEIVEGLTTSSYHQVQLLSATNLRNLIINNVDDNSCWQDLQLPWSKLTTLTLRGITTSHLNASQIVQVLCRMSSLESLSFTSQISSWDARKYPHATPVILPKITRLSYIIVQSFTGETILGSQSFDGILSLVVLPSLKQLNILYKDSHYTTDANDGIVSMLRRSSCALKTLNFSWGPMICDPLHLLQCGSCSSLEEISIFWVPVDSIRDIISHLHANDHIRDLSHAVASESVALFLPGLRSMEIDLSSPSLSAEENESVENCIMLFLESREAGGAALERLYIHVQMEYVMSESFERRLLALRERGLRFYMSRYDHNDPRSF</sequence>
<keyword evidence="2" id="KW-1185">Reference proteome</keyword>
<dbReference type="EMBL" id="JAUEPS010000018">
    <property type="protein sequence ID" value="KAK0458365.1"/>
    <property type="molecule type" value="Genomic_DNA"/>
</dbReference>
<evidence type="ECO:0008006" key="3">
    <source>
        <dbReference type="Google" id="ProtNLM"/>
    </source>
</evidence>
<dbReference type="Proteomes" id="UP001175211">
    <property type="component" value="Unassembled WGS sequence"/>
</dbReference>
<dbReference type="GeneID" id="85356808"/>